<dbReference type="InParanoid" id="A0A1Y2E492"/>
<sequence>MKVQFATVAVAALAGSAGATVHHRHAHDIFRRNYDNATCTPECTTYWTTWYGEATLHNPSPPSAPATTSSVAPVTTAAPPTSTKVIAVVPTPVAQTCSTTGVYTFPATTITLNETTTVCAPSSTKVPSGTYTLGGVTTVVTNATTIVCPYPTVSTSEGVTTSVIETTTYVCPSAGTYTIAPTTTTVYNETTVVVPVISTYPPGTYTQPEVVTTVTETNTVIYCPFDELTTAVTSSPAEVTSSAPAEVPTTTSVPVEATTSSAVVYPSSSATQSATSSAAKPSSTLGGSGNGPWGLTYTPYDTAGSCKSKSDVDSDIALIAAAGITTIRVYSTDCDTLPNVGDACSKHGVKMVLGIFIDAPHCSANNPTVAEQISAIKSWAQYDIVELIVVGNEAVFNGYCSASELASLISECRSEFSGYSGPFTTADIVTIWEDSSVTSVLCDVIDVVGCNSHAFFNTETVASQAGEFVKGQLAIVNQACPGKPAKVLETGWPSAGNCMGKACPGLVEQAIAVASLVTEVGADSILFSYTDDAWKDGSTECGCEQHWGCASALGL</sequence>
<protein>
    <recommendedName>
        <fullName evidence="9">Probable beta-glucosidase btgE</fullName>
    </recommendedName>
    <alternativeName>
        <fullName evidence="10">Beta-D-glucoside glucohydrolase btgE</fullName>
    </alternativeName>
    <alternativeName>
        <fullName evidence="12">Cellobiase btgE</fullName>
    </alternativeName>
    <alternativeName>
        <fullName evidence="11">Gentiobiase btgE</fullName>
    </alternativeName>
</protein>
<keyword evidence="3" id="KW-0134">Cell wall</keyword>
<dbReference type="GeneID" id="63770127"/>
<dbReference type="GO" id="GO:0071555">
    <property type="term" value="P:cell wall organization"/>
    <property type="evidence" value="ECO:0007669"/>
    <property type="project" value="TreeGrafter"/>
</dbReference>
<evidence type="ECO:0000256" key="2">
    <source>
        <dbReference type="ARBA" id="ARBA00008773"/>
    </source>
</evidence>
<reference evidence="14 15" key="1">
    <citation type="submission" date="2016-07" db="EMBL/GenBank/DDBJ databases">
        <title>Pervasive Adenine N6-methylation of Active Genes in Fungi.</title>
        <authorList>
            <consortium name="DOE Joint Genome Institute"/>
            <person name="Mondo S.J."/>
            <person name="Dannebaum R.O."/>
            <person name="Kuo R.C."/>
            <person name="Labutti K."/>
            <person name="Haridas S."/>
            <person name="Kuo A."/>
            <person name="Salamov A."/>
            <person name="Ahrendt S.R."/>
            <person name="Lipzen A."/>
            <person name="Sullivan W."/>
            <person name="Andreopoulos W.B."/>
            <person name="Clum A."/>
            <person name="Lindquist E."/>
            <person name="Daum C."/>
            <person name="Ramamoorthy G.K."/>
            <person name="Gryganskyi A."/>
            <person name="Culley D."/>
            <person name="Magnuson J.K."/>
            <person name="James T.Y."/>
            <person name="O'Malley M.A."/>
            <person name="Stajich J.E."/>
            <person name="Spatafora J.W."/>
            <person name="Visel A."/>
            <person name="Grigoriev I.V."/>
        </authorList>
    </citation>
    <scope>NUCLEOTIDE SEQUENCE [LARGE SCALE GENOMIC DNA]</scope>
    <source>
        <strain evidence="14 15">CBS 129021</strain>
    </source>
</reference>
<comment type="function">
    <text evidence="8">Beta-glucosidases are one of a number of cellulolytic enzymes involved in the degradation of cellulosic biomass. Catalyzes the last step releasing glucose from the inhibitory cellobiose.</text>
</comment>
<dbReference type="GO" id="GO:0005576">
    <property type="term" value="C:extracellular region"/>
    <property type="evidence" value="ECO:0007669"/>
    <property type="project" value="TreeGrafter"/>
</dbReference>
<keyword evidence="5 13" id="KW-0732">Signal</keyword>
<dbReference type="GO" id="GO:0009277">
    <property type="term" value="C:fungal-type cell wall"/>
    <property type="evidence" value="ECO:0007669"/>
    <property type="project" value="TreeGrafter"/>
</dbReference>
<organism evidence="14 15">
    <name type="scientific">Pseudomassariella vexata</name>
    <dbReference type="NCBI Taxonomy" id="1141098"/>
    <lineage>
        <taxon>Eukaryota</taxon>
        <taxon>Fungi</taxon>
        <taxon>Dikarya</taxon>
        <taxon>Ascomycota</taxon>
        <taxon>Pezizomycotina</taxon>
        <taxon>Sordariomycetes</taxon>
        <taxon>Xylariomycetidae</taxon>
        <taxon>Amphisphaeriales</taxon>
        <taxon>Pseudomassariaceae</taxon>
        <taxon>Pseudomassariella</taxon>
    </lineage>
</organism>
<proteinExistence type="inferred from homology"/>
<accession>A0A1Y2E492</accession>
<evidence type="ECO:0000256" key="6">
    <source>
        <dbReference type="ARBA" id="ARBA00022801"/>
    </source>
</evidence>
<dbReference type="InterPro" id="IPR017853">
    <property type="entry name" value="GH"/>
</dbReference>
<feature type="chain" id="PRO_5013277012" description="Probable beta-glucosidase btgE" evidence="13">
    <location>
        <begin position="20"/>
        <end position="555"/>
    </location>
</feature>
<dbReference type="GO" id="GO:0042973">
    <property type="term" value="F:glucan endo-1,3-beta-D-glucosidase activity"/>
    <property type="evidence" value="ECO:0007669"/>
    <property type="project" value="TreeGrafter"/>
</dbReference>
<dbReference type="EMBL" id="MCFJ01000005">
    <property type="protein sequence ID" value="ORY66378.1"/>
    <property type="molecule type" value="Genomic_DNA"/>
</dbReference>
<evidence type="ECO:0000256" key="5">
    <source>
        <dbReference type="ARBA" id="ARBA00022729"/>
    </source>
</evidence>
<dbReference type="Proteomes" id="UP000193689">
    <property type="component" value="Unassembled WGS sequence"/>
</dbReference>
<dbReference type="GO" id="GO:0009986">
    <property type="term" value="C:cell surface"/>
    <property type="evidence" value="ECO:0007669"/>
    <property type="project" value="TreeGrafter"/>
</dbReference>
<keyword evidence="4" id="KW-0964">Secreted</keyword>
<gene>
    <name evidence="14" type="ORF">BCR38DRAFT_178771</name>
</gene>
<feature type="signal peptide" evidence="13">
    <location>
        <begin position="1"/>
        <end position="19"/>
    </location>
</feature>
<dbReference type="Gene3D" id="3.20.20.80">
    <property type="entry name" value="Glycosidases"/>
    <property type="match status" value="2"/>
</dbReference>
<evidence type="ECO:0000256" key="8">
    <source>
        <dbReference type="ARBA" id="ARBA00024983"/>
    </source>
</evidence>
<comment type="caution">
    <text evidence="14">The sequence shown here is derived from an EMBL/GenBank/DDBJ whole genome shotgun (WGS) entry which is preliminary data.</text>
</comment>
<dbReference type="InterPro" id="IPR050732">
    <property type="entry name" value="Beta-glucan_modifiers"/>
</dbReference>
<dbReference type="AlphaFoldDB" id="A0A1Y2E492"/>
<comment type="subcellular location">
    <subcellularLocation>
        <location evidence="1">Secreted</location>
        <location evidence="1">Cell wall</location>
    </subcellularLocation>
</comment>
<evidence type="ECO:0000256" key="13">
    <source>
        <dbReference type="SAM" id="SignalP"/>
    </source>
</evidence>
<keyword evidence="7" id="KW-0326">Glycosidase</keyword>
<dbReference type="SUPFAM" id="SSF51445">
    <property type="entry name" value="(Trans)glycosidases"/>
    <property type="match status" value="1"/>
</dbReference>
<evidence type="ECO:0000256" key="4">
    <source>
        <dbReference type="ARBA" id="ARBA00022525"/>
    </source>
</evidence>
<keyword evidence="15" id="KW-1185">Reference proteome</keyword>
<evidence type="ECO:0000256" key="3">
    <source>
        <dbReference type="ARBA" id="ARBA00022512"/>
    </source>
</evidence>
<name>A0A1Y2E492_9PEZI</name>
<evidence type="ECO:0000256" key="10">
    <source>
        <dbReference type="ARBA" id="ARBA00041495"/>
    </source>
</evidence>
<dbReference type="OrthoDB" id="4082933at2759"/>
<dbReference type="PANTHER" id="PTHR16631">
    <property type="entry name" value="GLUCAN 1,3-BETA-GLUCOSIDASE"/>
    <property type="match status" value="1"/>
</dbReference>
<dbReference type="PANTHER" id="PTHR16631:SF24">
    <property type="entry name" value="FAMILY 17 GLUCOSIDASE SCW11-RELATED"/>
    <property type="match status" value="1"/>
</dbReference>
<evidence type="ECO:0000256" key="12">
    <source>
        <dbReference type="ARBA" id="ARBA00042762"/>
    </source>
</evidence>
<evidence type="ECO:0000256" key="7">
    <source>
        <dbReference type="ARBA" id="ARBA00023295"/>
    </source>
</evidence>
<dbReference type="STRING" id="1141098.A0A1Y2E492"/>
<evidence type="ECO:0000313" key="14">
    <source>
        <dbReference type="EMBL" id="ORY66378.1"/>
    </source>
</evidence>
<evidence type="ECO:0000256" key="11">
    <source>
        <dbReference type="ARBA" id="ARBA00041516"/>
    </source>
</evidence>
<evidence type="ECO:0000313" key="15">
    <source>
        <dbReference type="Proteomes" id="UP000193689"/>
    </source>
</evidence>
<dbReference type="RefSeq" id="XP_040717342.1">
    <property type="nucleotide sequence ID" value="XM_040853915.1"/>
</dbReference>
<comment type="similarity">
    <text evidence="2">Belongs to the glycosyl hydrolase 17 family.</text>
</comment>
<keyword evidence="6 14" id="KW-0378">Hydrolase</keyword>
<evidence type="ECO:0000256" key="9">
    <source>
        <dbReference type="ARBA" id="ARBA00039284"/>
    </source>
</evidence>
<evidence type="ECO:0000256" key="1">
    <source>
        <dbReference type="ARBA" id="ARBA00004191"/>
    </source>
</evidence>